<reference evidence="1" key="1">
    <citation type="journal article" date="2020" name="Nature">
        <title>Giant virus diversity and host interactions through global metagenomics.</title>
        <authorList>
            <person name="Schulz F."/>
            <person name="Roux S."/>
            <person name="Paez-Espino D."/>
            <person name="Jungbluth S."/>
            <person name="Walsh D.A."/>
            <person name="Denef V.J."/>
            <person name="McMahon K.D."/>
            <person name="Konstantinidis K.T."/>
            <person name="Eloe-Fadrosh E.A."/>
            <person name="Kyrpides N.C."/>
            <person name="Woyke T."/>
        </authorList>
    </citation>
    <scope>NUCLEOTIDE SEQUENCE</scope>
    <source>
        <strain evidence="1">GVMAG-M-3300018416-45</strain>
    </source>
</reference>
<accession>A0A6C0BQ03</accession>
<evidence type="ECO:0000313" key="1">
    <source>
        <dbReference type="EMBL" id="QHS94467.1"/>
    </source>
</evidence>
<protein>
    <submittedName>
        <fullName evidence="1">Uncharacterized protein</fullName>
    </submittedName>
</protein>
<dbReference type="EMBL" id="MN739225">
    <property type="protein sequence ID" value="QHS94467.1"/>
    <property type="molecule type" value="Genomic_DNA"/>
</dbReference>
<proteinExistence type="predicted"/>
<dbReference type="InterPro" id="IPR029063">
    <property type="entry name" value="SAM-dependent_MTases_sf"/>
</dbReference>
<organism evidence="1">
    <name type="scientific">viral metagenome</name>
    <dbReference type="NCBI Taxonomy" id="1070528"/>
    <lineage>
        <taxon>unclassified sequences</taxon>
        <taxon>metagenomes</taxon>
        <taxon>organismal metagenomes</taxon>
    </lineage>
</organism>
<dbReference type="SUPFAM" id="SSF53335">
    <property type="entry name" value="S-adenosyl-L-methionine-dependent methyltransferases"/>
    <property type="match status" value="1"/>
</dbReference>
<name>A0A6C0BQ03_9ZZZZ</name>
<dbReference type="Gene3D" id="3.40.50.150">
    <property type="entry name" value="Vaccinia Virus protein VP39"/>
    <property type="match status" value="1"/>
</dbReference>
<dbReference type="AlphaFoldDB" id="A0A6C0BQ03"/>
<sequence length="347" mass="40329">MTTKRQYGQYYTTNYKYILSNITIPIDVEHIIEPFTGMGDLIEFSLTCGAYTLEMYDIDPKYNGCVKRDTLTNPPSYHNKFVITNPPFLARNKNECKILYDRYNSNDLYKCFLETIISDICQGGILILPINFVTSIRNTDVLLRKRFTECYDITQMNIFEERVFADTTCSICSILFHKKVGTHPNDIRTTLYPSKKEMSICLDKYNNYTIGGELYNLPHNPLYKISRLTSETTQQQSTNIMVKCIDDTITNQLGFKLVPTHQLFVDRSNNHTRRSYATIILNTDLTMAQQQVLVDRVNAFIHENRVKYNSLFLSNFRDSTSIARKRITFRLAFSICNYILSDMLSES</sequence>